<gene>
    <name evidence="2" type="ORF">ACFONL_02675</name>
</gene>
<proteinExistence type="predicted"/>
<feature type="compositionally biased region" description="Low complexity" evidence="1">
    <location>
        <begin position="572"/>
        <end position="583"/>
    </location>
</feature>
<feature type="region of interest" description="Disordered" evidence="1">
    <location>
        <begin position="519"/>
        <end position="583"/>
    </location>
</feature>
<name>A0ABV7UCZ0_9HYPH</name>
<dbReference type="EMBL" id="JBHRYC010000023">
    <property type="protein sequence ID" value="MFC3636290.1"/>
    <property type="molecule type" value="Genomic_DNA"/>
</dbReference>
<dbReference type="NCBIfam" id="NF045619">
    <property type="entry name" value="adhes_GNV_Cterm"/>
    <property type="match status" value="1"/>
</dbReference>
<keyword evidence="3" id="KW-1185">Reference proteome</keyword>
<evidence type="ECO:0000313" key="3">
    <source>
        <dbReference type="Proteomes" id="UP001595704"/>
    </source>
</evidence>
<accession>A0ABV7UCZ0</accession>
<sequence>MELVPTSSAVDHGDASYLALVSLIGIDLRLLNVNAVNFSIDQGHEQNLSLVYSQVIGLDVLGSTSIVVQKQQADGSWASVDGGSDGTFLNLNLLGNRAEASASLGEGVYRAFVAVKDVAGISLLGKLSVDGVDLNYREISAINAPPVNGNVMENDGSAAFPGQLVTRVSANGGAAQDVQSGPAGTEIAGQYGTLVIHQDGSYVYRPNASTAGVGKVDAFTYTLHNAAANTDSTADLYVRINSEGQGLVWNDNDWSQPAVRDFMASDDRGDAAVTWRHPVNDDFFVDRDPLAALLGVPRTVNSGVFTLTSDMAASGTVVVSVTVAAAANGSVTIEKEMSPGNWQPVSSNGSFNMVVGLLGPVKTINIADLDLGPGNYRVHTSLTGLAGVVTIATDVNVAHTNQWEVASARAADGNLFKNDGDLPLTAKLQVDNHGGFVDVASAGVVIAGAYGSLTVYSNGGYHYQPLANLPQTAAGYTDVFQYRIVMPDGAESAAHLTVKINGGGDTPLAIASFEAPADGGEHVHGLDGRTAGMAAPAQEETAGARTARSAEPEATGTSANPAEPEPVHDGGDQASDASATQVAAAPDTVPVELGDGNHQADAANGCHDNMPDLTLAEAGGDIGLDGLRHIPEAPASETAAEQSPDGVAEAEGSVDVAEPLVYFAETPDGATDAEDGVDVEEPLVYLAETPDDDQIHHPVV</sequence>
<dbReference type="RefSeq" id="WP_244642614.1">
    <property type="nucleotide sequence ID" value="NZ_BNCG01000001.1"/>
</dbReference>
<dbReference type="NCBIfam" id="TIGR01965">
    <property type="entry name" value="VCBS_repeat"/>
    <property type="match status" value="2"/>
</dbReference>
<evidence type="ECO:0000256" key="1">
    <source>
        <dbReference type="SAM" id="MobiDB-lite"/>
    </source>
</evidence>
<dbReference type="Proteomes" id="UP001595704">
    <property type="component" value="Unassembled WGS sequence"/>
</dbReference>
<dbReference type="InterPro" id="IPR055014">
    <property type="entry name" value="BapA_Bap-like_C"/>
</dbReference>
<evidence type="ECO:0000313" key="2">
    <source>
        <dbReference type="EMBL" id="MFC3636290.1"/>
    </source>
</evidence>
<dbReference type="InterPro" id="IPR010221">
    <property type="entry name" value="VCBS_dom"/>
</dbReference>
<organism evidence="2 3">
    <name type="scientific">Camelimonas fluminis</name>
    <dbReference type="NCBI Taxonomy" id="1576911"/>
    <lineage>
        <taxon>Bacteria</taxon>
        <taxon>Pseudomonadati</taxon>
        <taxon>Pseudomonadota</taxon>
        <taxon>Alphaproteobacteria</taxon>
        <taxon>Hyphomicrobiales</taxon>
        <taxon>Chelatococcaceae</taxon>
        <taxon>Camelimonas</taxon>
    </lineage>
</organism>
<reference evidence="3" key="1">
    <citation type="journal article" date="2019" name="Int. J. Syst. Evol. Microbiol.">
        <title>The Global Catalogue of Microorganisms (GCM) 10K type strain sequencing project: providing services to taxonomists for standard genome sequencing and annotation.</title>
        <authorList>
            <consortium name="The Broad Institute Genomics Platform"/>
            <consortium name="The Broad Institute Genome Sequencing Center for Infectious Disease"/>
            <person name="Wu L."/>
            <person name="Ma J."/>
        </authorList>
    </citation>
    <scope>NUCLEOTIDE SEQUENCE [LARGE SCALE GENOMIC DNA]</scope>
    <source>
        <strain evidence="3">KCTC 42282</strain>
    </source>
</reference>
<comment type="caution">
    <text evidence="2">The sequence shown here is derived from an EMBL/GenBank/DDBJ whole genome shotgun (WGS) entry which is preliminary data.</text>
</comment>
<protein>
    <submittedName>
        <fullName evidence="2">BapA/Bap/LapF family large adhesin</fullName>
    </submittedName>
</protein>